<protein>
    <submittedName>
        <fullName evidence="1">Uncharacterized protein</fullName>
    </submittedName>
</protein>
<dbReference type="AlphaFoldDB" id="A0AAD1UJZ4"/>
<dbReference type="EMBL" id="CAMPGE010007907">
    <property type="protein sequence ID" value="CAI2366825.1"/>
    <property type="molecule type" value="Genomic_DNA"/>
</dbReference>
<name>A0AAD1UJZ4_EUPCR</name>
<gene>
    <name evidence="1" type="ORF">ECRASSUSDP1_LOCUS8099</name>
</gene>
<proteinExistence type="predicted"/>
<keyword evidence="2" id="KW-1185">Reference proteome</keyword>
<evidence type="ECO:0000313" key="1">
    <source>
        <dbReference type="EMBL" id="CAI2366825.1"/>
    </source>
</evidence>
<accession>A0AAD1UJZ4</accession>
<organism evidence="1 2">
    <name type="scientific">Euplotes crassus</name>
    <dbReference type="NCBI Taxonomy" id="5936"/>
    <lineage>
        <taxon>Eukaryota</taxon>
        <taxon>Sar</taxon>
        <taxon>Alveolata</taxon>
        <taxon>Ciliophora</taxon>
        <taxon>Intramacronucleata</taxon>
        <taxon>Spirotrichea</taxon>
        <taxon>Hypotrichia</taxon>
        <taxon>Euplotida</taxon>
        <taxon>Euplotidae</taxon>
        <taxon>Moneuplotes</taxon>
    </lineage>
</organism>
<reference evidence="1" key="1">
    <citation type="submission" date="2023-07" db="EMBL/GenBank/DDBJ databases">
        <authorList>
            <consortium name="AG Swart"/>
            <person name="Singh M."/>
            <person name="Singh A."/>
            <person name="Seah K."/>
            <person name="Emmerich C."/>
        </authorList>
    </citation>
    <scope>NUCLEOTIDE SEQUENCE</scope>
    <source>
        <strain evidence="1">DP1</strain>
    </source>
</reference>
<dbReference type="Proteomes" id="UP001295684">
    <property type="component" value="Unassembled WGS sequence"/>
</dbReference>
<evidence type="ECO:0000313" key="2">
    <source>
        <dbReference type="Proteomes" id="UP001295684"/>
    </source>
</evidence>
<comment type="caution">
    <text evidence="1">The sequence shown here is derived from an EMBL/GenBank/DDBJ whole genome shotgun (WGS) entry which is preliminary data.</text>
</comment>
<sequence length="367" mass="42485">MQNKVKKKPSKAWLKSNFSSKQNNADLMSLTWRNNVRRLPYYLPRNSTKRHQIEEDLKQYQQILKNKKPSRRSDFLSVGGRSLDMIDKGKHSPSHNKLMTTLRNDLQALEPKIIEEMAENASLKCKTGRNSLIGQNKICLDETQGSYIYKAKAICPDPPSFNNNLKRKYTKVIEKPKMPTPLSGLAFSKASLQFLDEKPVPTLKQLNNHEFPKRKVRNPRMHFGNPLKIHHRYSKNRRHLSEQRDPSHSIQTQDLAAELSKFIEKKPSLPVFVNKARKNDSGILKIFKNSSISKVKHNKFPKMPSEEIQKISKSKPPSSLMCNLRRIDDRVIDYKKSHGFLLKMTSSYMEAQTPVNQKKVKPDVFLV</sequence>